<evidence type="ECO:0000256" key="5">
    <source>
        <dbReference type="ARBA" id="ARBA00022723"/>
    </source>
</evidence>
<evidence type="ECO:0000256" key="10">
    <source>
        <dbReference type="ARBA" id="ARBA00023098"/>
    </source>
</evidence>
<evidence type="ECO:0000256" key="8">
    <source>
        <dbReference type="ARBA" id="ARBA00022840"/>
    </source>
</evidence>
<dbReference type="AlphaFoldDB" id="A0A1H2KVG5"/>
<keyword evidence="9" id="KW-0460">Magnesium</keyword>
<protein>
    <submittedName>
        <fullName evidence="14">Diacylglycerol kinase</fullName>
    </submittedName>
</protein>
<dbReference type="InterPro" id="IPR005218">
    <property type="entry name" value="Diacylglycerol/lipid_kinase"/>
</dbReference>
<gene>
    <name evidence="14" type="ORF">SAMN04488548_1343789</name>
</gene>
<dbReference type="STRING" id="158898.SAMN04488548_1343789"/>
<keyword evidence="6" id="KW-0547">Nucleotide-binding</keyword>
<keyword evidence="3" id="KW-0444">Lipid biosynthesis</keyword>
<evidence type="ECO:0000256" key="11">
    <source>
        <dbReference type="ARBA" id="ARBA00023209"/>
    </source>
</evidence>
<dbReference type="NCBIfam" id="TIGR00147">
    <property type="entry name" value="YegS/Rv2252/BmrU family lipid kinase"/>
    <property type="match status" value="1"/>
</dbReference>
<dbReference type="GO" id="GO:0005886">
    <property type="term" value="C:plasma membrane"/>
    <property type="evidence" value="ECO:0007669"/>
    <property type="project" value="TreeGrafter"/>
</dbReference>
<evidence type="ECO:0000256" key="4">
    <source>
        <dbReference type="ARBA" id="ARBA00022679"/>
    </source>
</evidence>
<dbReference type="Pfam" id="PF00781">
    <property type="entry name" value="DAGK_cat"/>
    <property type="match status" value="1"/>
</dbReference>
<feature type="domain" description="DAGKc" evidence="13">
    <location>
        <begin position="1"/>
        <end position="131"/>
    </location>
</feature>
<evidence type="ECO:0000256" key="9">
    <source>
        <dbReference type="ARBA" id="ARBA00022842"/>
    </source>
</evidence>
<organism evidence="14 15">
    <name type="scientific">Gordonia westfalica</name>
    <dbReference type="NCBI Taxonomy" id="158898"/>
    <lineage>
        <taxon>Bacteria</taxon>
        <taxon>Bacillati</taxon>
        <taxon>Actinomycetota</taxon>
        <taxon>Actinomycetes</taxon>
        <taxon>Mycobacteriales</taxon>
        <taxon>Gordoniaceae</taxon>
        <taxon>Gordonia</taxon>
    </lineage>
</organism>
<evidence type="ECO:0000259" key="13">
    <source>
        <dbReference type="PROSITE" id="PS50146"/>
    </source>
</evidence>
<proteinExistence type="inferred from homology"/>
<dbReference type="OrthoDB" id="142078at2"/>
<dbReference type="SUPFAM" id="SSF111331">
    <property type="entry name" value="NAD kinase/diacylglycerol kinase-like"/>
    <property type="match status" value="1"/>
</dbReference>
<dbReference type="InterPro" id="IPR016064">
    <property type="entry name" value="NAD/diacylglycerol_kinase_sf"/>
</dbReference>
<name>A0A1H2KVG5_9ACTN</name>
<dbReference type="RefSeq" id="WP_074852332.1">
    <property type="nucleotide sequence ID" value="NZ_FNLM01000034.1"/>
</dbReference>
<reference evidence="14 15" key="1">
    <citation type="submission" date="2016-10" db="EMBL/GenBank/DDBJ databases">
        <authorList>
            <person name="de Groot N.N."/>
        </authorList>
    </citation>
    <scope>NUCLEOTIDE SEQUENCE [LARGE SCALE GENOMIC DNA]</scope>
    <source>
        <strain evidence="14 15">DSM 44215</strain>
    </source>
</reference>
<dbReference type="PANTHER" id="PTHR12358:SF106">
    <property type="entry name" value="LIPID KINASE YEGS"/>
    <property type="match status" value="1"/>
</dbReference>
<keyword evidence="5" id="KW-0479">Metal-binding</keyword>
<dbReference type="Gene3D" id="3.40.50.10330">
    <property type="entry name" value="Probable inorganic polyphosphate/atp-NAD kinase, domain 1"/>
    <property type="match status" value="1"/>
</dbReference>
<sequence length="308" mass="32222">MTIEHATIVASPYARHGAGLRVAHDAADLLKAQNVEVDIIVGEDMADAADLAGKAARGDTDVLAIAGGDGTIRLAVEASIGSGKPLAVIPAGSGNDFARNLGIPLGTAEAVQVILDGHRRPVDLGRVSFPDGRSALFGTVAATGFDAAVTARAIDMRWPRGQARYTIAALLELIALRSRHYQVRVDDDTVEADLVFAAIGNTTSYGGGMKITPKASVSDGLLDVTLAKNPPRFARPTLARVFPKVFTGRHVDHALVQTMRGAEVELYCDPPALVSVDGDLVGELPAVFEAVPHAIEVFTPARQAPTPS</sequence>
<comment type="cofactor">
    <cofactor evidence="1">
        <name>Mg(2+)</name>
        <dbReference type="ChEBI" id="CHEBI:18420"/>
    </cofactor>
</comment>
<keyword evidence="7 14" id="KW-0418">Kinase</keyword>
<dbReference type="PROSITE" id="PS50146">
    <property type="entry name" value="DAGK"/>
    <property type="match status" value="1"/>
</dbReference>
<evidence type="ECO:0000313" key="15">
    <source>
        <dbReference type="Proteomes" id="UP000183180"/>
    </source>
</evidence>
<dbReference type="EMBL" id="FNLM01000034">
    <property type="protein sequence ID" value="SDU72555.1"/>
    <property type="molecule type" value="Genomic_DNA"/>
</dbReference>
<dbReference type="InterPro" id="IPR017438">
    <property type="entry name" value="ATP-NAD_kinase_N"/>
</dbReference>
<dbReference type="GO" id="GO:0008654">
    <property type="term" value="P:phospholipid biosynthetic process"/>
    <property type="evidence" value="ECO:0007669"/>
    <property type="project" value="UniProtKB-KW"/>
</dbReference>
<keyword evidence="12" id="KW-1208">Phospholipid metabolism</keyword>
<evidence type="ECO:0000256" key="3">
    <source>
        <dbReference type="ARBA" id="ARBA00022516"/>
    </source>
</evidence>
<keyword evidence="4" id="KW-0808">Transferase</keyword>
<dbReference type="InterPro" id="IPR045540">
    <property type="entry name" value="YegS/DAGK_C"/>
</dbReference>
<dbReference type="PANTHER" id="PTHR12358">
    <property type="entry name" value="SPHINGOSINE KINASE"/>
    <property type="match status" value="1"/>
</dbReference>
<dbReference type="Proteomes" id="UP000183180">
    <property type="component" value="Unassembled WGS sequence"/>
</dbReference>
<dbReference type="InterPro" id="IPR050187">
    <property type="entry name" value="Lipid_Phosphate_FormReg"/>
</dbReference>
<dbReference type="GO" id="GO:0004143">
    <property type="term" value="F:ATP-dependent diacylglycerol kinase activity"/>
    <property type="evidence" value="ECO:0007669"/>
    <property type="project" value="TreeGrafter"/>
</dbReference>
<accession>A0A1H2KVG5</accession>
<keyword evidence="10" id="KW-0443">Lipid metabolism</keyword>
<evidence type="ECO:0000313" key="14">
    <source>
        <dbReference type="EMBL" id="SDU72555.1"/>
    </source>
</evidence>
<evidence type="ECO:0000256" key="1">
    <source>
        <dbReference type="ARBA" id="ARBA00001946"/>
    </source>
</evidence>
<dbReference type="InterPro" id="IPR001206">
    <property type="entry name" value="Diacylglycerol_kinase_cat_dom"/>
</dbReference>
<keyword evidence="11" id="KW-0594">Phospholipid biosynthesis</keyword>
<dbReference type="Gene3D" id="2.60.200.40">
    <property type="match status" value="1"/>
</dbReference>
<keyword evidence="8" id="KW-0067">ATP-binding</keyword>
<evidence type="ECO:0000256" key="6">
    <source>
        <dbReference type="ARBA" id="ARBA00022741"/>
    </source>
</evidence>
<evidence type="ECO:0000256" key="12">
    <source>
        <dbReference type="ARBA" id="ARBA00023264"/>
    </source>
</evidence>
<evidence type="ECO:0000256" key="7">
    <source>
        <dbReference type="ARBA" id="ARBA00022777"/>
    </source>
</evidence>
<comment type="similarity">
    <text evidence="2">Belongs to the diacylglycerol/lipid kinase family.</text>
</comment>
<dbReference type="GO" id="GO:0046872">
    <property type="term" value="F:metal ion binding"/>
    <property type="evidence" value="ECO:0007669"/>
    <property type="project" value="UniProtKB-KW"/>
</dbReference>
<evidence type="ECO:0000256" key="2">
    <source>
        <dbReference type="ARBA" id="ARBA00005983"/>
    </source>
</evidence>
<dbReference type="Pfam" id="PF19279">
    <property type="entry name" value="YegS_C"/>
    <property type="match status" value="1"/>
</dbReference>
<dbReference type="GO" id="GO:0005524">
    <property type="term" value="F:ATP binding"/>
    <property type="evidence" value="ECO:0007669"/>
    <property type="project" value="UniProtKB-KW"/>
</dbReference>